<organism evidence="7">
    <name type="scientific">marine metagenome</name>
    <dbReference type="NCBI Taxonomy" id="408172"/>
    <lineage>
        <taxon>unclassified sequences</taxon>
        <taxon>metagenomes</taxon>
        <taxon>ecological metagenomes</taxon>
    </lineage>
</organism>
<dbReference type="InterPro" id="IPR003780">
    <property type="entry name" value="COX15/CtaA_fam"/>
</dbReference>
<name>A0A381SFJ0_9ZZZZ</name>
<feature type="non-terminal residue" evidence="7">
    <location>
        <position position="80"/>
    </location>
</feature>
<dbReference type="EMBL" id="UINC01003036">
    <property type="protein sequence ID" value="SVA02746.1"/>
    <property type="molecule type" value="Genomic_DNA"/>
</dbReference>
<accession>A0A381SFJ0</accession>
<dbReference type="GO" id="GO:0016020">
    <property type="term" value="C:membrane"/>
    <property type="evidence" value="ECO:0007669"/>
    <property type="project" value="UniProtKB-SubCell"/>
</dbReference>
<keyword evidence="2" id="KW-0812">Transmembrane</keyword>
<keyword evidence="3" id="KW-1133">Transmembrane helix</keyword>
<dbReference type="AlphaFoldDB" id="A0A381SFJ0"/>
<comment type="subcellular location">
    <subcellularLocation>
        <location evidence="1">Membrane</location>
        <topology evidence="1">Multi-pass membrane protein</topology>
    </subcellularLocation>
</comment>
<evidence type="ECO:0000256" key="6">
    <source>
        <dbReference type="ARBA" id="ARBA00023444"/>
    </source>
</evidence>
<evidence type="ECO:0000256" key="3">
    <source>
        <dbReference type="ARBA" id="ARBA00022989"/>
    </source>
</evidence>
<evidence type="ECO:0000256" key="5">
    <source>
        <dbReference type="ARBA" id="ARBA00023136"/>
    </source>
</evidence>
<evidence type="ECO:0008006" key="8">
    <source>
        <dbReference type="Google" id="ProtNLM"/>
    </source>
</evidence>
<protein>
    <recommendedName>
        <fullName evidence="8">Cytochrome oxidase assembly protein</fullName>
    </recommendedName>
</protein>
<evidence type="ECO:0000313" key="7">
    <source>
        <dbReference type="EMBL" id="SVA02746.1"/>
    </source>
</evidence>
<evidence type="ECO:0000256" key="4">
    <source>
        <dbReference type="ARBA" id="ARBA00023133"/>
    </source>
</evidence>
<dbReference type="Pfam" id="PF02628">
    <property type="entry name" value="COX15-CtaA"/>
    <property type="match status" value="1"/>
</dbReference>
<evidence type="ECO:0000256" key="2">
    <source>
        <dbReference type="ARBA" id="ARBA00022692"/>
    </source>
</evidence>
<sequence>MLPWNHRLPLALAVLALLIIITGGWVRIADAGESCPDWPACFGGWQFDVPPEEQRAWWADHPSEADHRWQDNPEFAYSSN</sequence>
<keyword evidence="5" id="KW-0472">Membrane</keyword>
<gene>
    <name evidence="7" type="ORF">METZ01_LOCUS55600</name>
</gene>
<comment type="pathway">
    <text evidence="6">Porphyrin-containing compound metabolism.</text>
</comment>
<dbReference type="GO" id="GO:0006784">
    <property type="term" value="P:heme A biosynthetic process"/>
    <property type="evidence" value="ECO:0007669"/>
    <property type="project" value="InterPro"/>
</dbReference>
<evidence type="ECO:0000256" key="1">
    <source>
        <dbReference type="ARBA" id="ARBA00004141"/>
    </source>
</evidence>
<reference evidence="7" key="1">
    <citation type="submission" date="2018-05" db="EMBL/GenBank/DDBJ databases">
        <authorList>
            <person name="Lanie J.A."/>
            <person name="Ng W.-L."/>
            <person name="Kazmierczak K.M."/>
            <person name="Andrzejewski T.M."/>
            <person name="Davidsen T.M."/>
            <person name="Wayne K.J."/>
            <person name="Tettelin H."/>
            <person name="Glass J.I."/>
            <person name="Rusch D."/>
            <person name="Podicherti R."/>
            <person name="Tsui H.-C.T."/>
            <person name="Winkler M.E."/>
        </authorList>
    </citation>
    <scope>NUCLEOTIDE SEQUENCE</scope>
</reference>
<proteinExistence type="predicted"/>
<keyword evidence="4" id="KW-0350">Heme biosynthesis</keyword>